<dbReference type="GO" id="GO:0004672">
    <property type="term" value="F:protein kinase activity"/>
    <property type="evidence" value="ECO:0007669"/>
    <property type="project" value="InterPro"/>
</dbReference>
<feature type="domain" description="Protein kinase" evidence="1">
    <location>
        <begin position="1"/>
        <end position="102"/>
    </location>
</feature>
<evidence type="ECO:0000313" key="3">
    <source>
        <dbReference type="Proteomes" id="UP000215914"/>
    </source>
</evidence>
<sequence length="102" mass="11765">MLKGEIYSFGVVLLEILTGMKVFDPNRPKGKQNLVEWAIPLLAHEVNLGVILNPQFQDNNNHPKEAFMLAELVLNCLQPVRDERPLMEKILQVLRQCYHETI</sequence>
<dbReference type="SUPFAM" id="SSF56112">
    <property type="entry name" value="Protein kinase-like (PK-like)"/>
    <property type="match status" value="1"/>
</dbReference>
<accession>A0A9K3HS96</accession>
<dbReference type="Proteomes" id="UP000215914">
    <property type="component" value="Unassembled WGS sequence"/>
</dbReference>
<dbReference type="PROSITE" id="PS50011">
    <property type="entry name" value="PROTEIN_KINASE_DOM"/>
    <property type="match status" value="1"/>
</dbReference>
<evidence type="ECO:0000259" key="1">
    <source>
        <dbReference type="PROSITE" id="PS50011"/>
    </source>
</evidence>
<reference evidence="2" key="2">
    <citation type="submission" date="2020-06" db="EMBL/GenBank/DDBJ databases">
        <title>Helianthus annuus Genome sequencing and assembly Release 2.</title>
        <authorList>
            <person name="Gouzy J."/>
            <person name="Langlade N."/>
            <person name="Munos S."/>
        </authorList>
    </citation>
    <scope>NUCLEOTIDE SEQUENCE</scope>
    <source>
        <tissue evidence="2">Leaves</tissue>
    </source>
</reference>
<dbReference type="Gramene" id="mRNA:HanXRQr2_Chr11g0511361">
    <property type="protein sequence ID" value="CDS:HanXRQr2_Chr11g0511361.1"/>
    <property type="gene ID" value="HanXRQr2_Chr11g0511361"/>
</dbReference>
<name>A0A9K3HS96_HELAN</name>
<dbReference type="PANTHER" id="PTHR45621">
    <property type="entry name" value="OS01G0588500 PROTEIN-RELATED"/>
    <property type="match status" value="1"/>
</dbReference>
<dbReference type="InterPro" id="IPR011009">
    <property type="entry name" value="Kinase-like_dom_sf"/>
</dbReference>
<gene>
    <name evidence="2" type="ORF">HanXRQr2_Chr11g0511361</name>
</gene>
<organism evidence="2 3">
    <name type="scientific">Helianthus annuus</name>
    <name type="common">Common sunflower</name>
    <dbReference type="NCBI Taxonomy" id="4232"/>
    <lineage>
        <taxon>Eukaryota</taxon>
        <taxon>Viridiplantae</taxon>
        <taxon>Streptophyta</taxon>
        <taxon>Embryophyta</taxon>
        <taxon>Tracheophyta</taxon>
        <taxon>Spermatophyta</taxon>
        <taxon>Magnoliopsida</taxon>
        <taxon>eudicotyledons</taxon>
        <taxon>Gunneridae</taxon>
        <taxon>Pentapetalae</taxon>
        <taxon>asterids</taxon>
        <taxon>campanulids</taxon>
        <taxon>Asterales</taxon>
        <taxon>Asteraceae</taxon>
        <taxon>Asteroideae</taxon>
        <taxon>Heliantheae alliance</taxon>
        <taxon>Heliantheae</taxon>
        <taxon>Helianthus</taxon>
    </lineage>
</organism>
<dbReference type="EMBL" id="MNCJ02000326">
    <property type="protein sequence ID" value="KAF5783738.1"/>
    <property type="molecule type" value="Genomic_DNA"/>
</dbReference>
<evidence type="ECO:0000313" key="2">
    <source>
        <dbReference type="EMBL" id="KAF5783738.1"/>
    </source>
</evidence>
<keyword evidence="2" id="KW-0808">Transferase</keyword>
<dbReference type="InterPro" id="IPR050823">
    <property type="entry name" value="Plant_Ser_Thr_Prot_Kinase"/>
</dbReference>
<keyword evidence="3" id="KW-1185">Reference proteome</keyword>
<dbReference type="AlphaFoldDB" id="A0A9K3HS96"/>
<dbReference type="GO" id="GO:0005524">
    <property type="term" value="F:ATP binding"/>
    <property type="evidence" value="ECO:0007669"/>
    <property type="project" value="InterPro"/>
</dbReference>
<proteinExistence type="predicted"/>
<reference evidence="2" key="1">
    <citation type="journal article" date="2017" name="Nature">
        <title>The sunflower genome provides insights into oil metabolism, flowering and Asterid evolution.</title>
        <authorList>
            <person name="Badouin H."/>
            <person name="Gouzy J."/>
            <person name="Grassa C.J."/>
            <person name="Murat F."/>
            <person name="Staton S.E."/>
            <person name="Cottret L."/>
            <person name="Lelandais-Briere C."/>
            <person name="Owens G.L."/>
            <person name="Carrere S."/>
            <person name="Mayjonade B."/>
            <person name="Legrand L."/>
            <person name="Gill N."/>
            <person name="Kane N.C."/>
            <person name="Bowers J.E."/>
            <person name="Hubner S."/>
            <person name="Bellec A."/>
            <person name="Berard A."/>
            <person name="Berges H."/>
            <person name="Blanchet N."/>
            <person name="Boniface M.C."/>
            <person name="Brunel D."/>
            <person name="Catrice O."/>
            <person name="Chaidir N."/>
            <person name="Claudel C."/>
            <person name="Donnadieu C."/>
            <person name="Faraut T."/>
            <person name="Fievet G."/>
            <person name="Helmstetter N."/>
            <person name="King M."/>
            <person name="Knapp S.J."/>
            <person name="Lai Z."/>
            <person name="Le Paslier M.C."/>
            <person name="Lippi Y."/>
            <person name="Lorenzon L."/>
            <person name="Mandel J.R."/>
            <person name="Marage G."/>
            <person name="Marchand G."/>
            <person name="Marquand E."/>
            <person name="Bret-Mestries E."/>
            <person name="Morien E."/>
            <person name="Nambeesan S."/>
            <person name="Nguyen T."/>
            <person name="Pegot-Espagnet P."/>
            <person name="Pouilly N."/>
            <person name="Raftis F."/>
            <person name="Sallet E."/>
            <person name="Schiex T."/>
            <person name="Thomas J."/>
            <person name="Vandecasteele C."/>
            <person name="Vares D."/>
            <person name="Vear F."/>
            <person name="Vautrin S."/>
            <person name="Crespi M."/>
            <person name="Mangin B."/>
            <person name="Burke J.M."/>
            <person name="Salse J."/>
            <person name="Munos S."/>
            <person name="Vincourt P."/>
            <person name="Rieseberg L.H."/>
            <person name="Langlade N.B."/>
        </authorList>
    </citation>
    <scope>NUCLEOTIDE SEQUENCE</scope>
    <source>
        <tissue evidence="2">Leaves</tissue>
    </source>
</reference>
<dbReference type="InterPro" id="IPR000719">
    <property type="entry name" value="Prot_kinase_dom"/>
</dbReference>
<dbReference type="EC" id="2.7.-.-" evidence="2"/>
<protein>
    <submittedName>
        <fullName evidence="2">Transferase</fullName>
        <ecNumber evidence="2">2.7.-.-</ecNumber>
    </submittedName>
</protein>
<dbReference type="Gene3D" id="1.10.510.10">
    <property type="entry name" value="Transferase(Phosphotransferase) domain 1"/>
    <property type="match status" value="1"/>
</dbReference>
<comment type="caution">
    <text evidence="2">The sequence shown here is derived from an EMBL/GenBank/DDBJ whole genome shotgun (WGS) entry which is preliminary data.</text>
</comment>